<name>A0ABV7WNT9_9GAMM</name>
<sequence>MKETIVIERPMDGVAKIIFNRPEIGNAYDHEFVCTLITALDEISLDSNVKILWLTANGPHFCSGPDSRWLQHRQESGRAEHQLDAEHLSRLFHTLYDLPIPVIATVRGKANADAIGILCCCDIVFASEKSSFTLNEVHLGLAPVLQSPYLIRTLGEHAARYYALTGETLDAYTATRLGLVNKLMPEQELDSYADMIIRNMVRLDETVLIQTKSMLTVSSIEPLDESLLDTLIESSIDVRESALKQTKFEHSH</sequence>
<keyword evidence="3" id="KW-1185">Reference proteome</keyword>
<dbReference type="CDD" id="cd06558">
    <property type="entry name" value="crotonase-like"/>
    <property type="match status" value="1"/>
</dbReference>
<comment type="caution">
    <text evidence="2">The sequence shown here is derived from an EMBL/GenBank/DDBJ whole genome shotgun (WGS) entry which is preliminary data.</text>
</comment>
<dbReference type="InterPro" id="IPR029045">
    <property type="entry name" value="ClpP/crotonase-like_dom_sf"/>
</dbReference>
<protein>
    <submittedName>
        <fullName evidence="2">Enoyl-CoA hydratase/isomerase family protein</fullName>
    </submittedName>
</protein>
<comment type="similarity">
    <text evidence="1">Belongs to the enoyl-CoA hydratase/isomerase family.</text>
</comment>
<evidence type="ECO:0000313" key="2">
    <source>
        <dbReference type="EMBL" id="MFC3700514.1"/>
    </source>
</evidence>
<dbReference type="RefSeq" id="WP_290281830.1">
    <property type="nucleotide sequence ID" value="NZ_JAUFQI010000001.1"/>
</dbReference>
<dbReference type="EMBL" id="JBHRYN010000005">
    <property type="protein sequence ID" value="MFC3700514.1"/>
    <property type="molecule type" value="Genomic_DNA"/>
</dbReference>
<dbReference type="PANTHER" id="PTHR42964">
    <property type="entry name" value="ENOYL-COA HYDRATASE"/>
    <property type="match status" value="1"/>
</dbReference>
<dbReference type="PANTHER" id="PTHR42964:SF1">
    <property type="entry name" value="POLYKETIDE BIOSYNTHESIS ENOYL-COA HYDRATASE PKSH-RELATED"/>
    <property type="match status" value="1"/>
</dbReference>
<dbReference type="InterPro" id="IPR051683">
    <property type="entry name" value="Enoyl-CoA_Hydratase/Isomerase"/>
</dbReference>
<dbReference type="InterPro" id="IPR001753">
    <property type="entry name" value="Enoyl-CoA_hydra/iso"/>
</dbReference>
<accession>A0ABV7WNT9</accession>
<evidence type="ECO:0000313" key="3">
    <source>
        <dbReference type="Proteomes" id="UP001595710"/>
    </source>
</evidence>
<reference evidence="3" key="1">
    <citation type="journal article" date="2019" name="Int. J. Syst. Evol. Microbiol.">
        <title>The Global Catalogue of Microorganisms (GCM) 10K type strain sequencing project: providing services to taxonomists for standard genome sequencing and annotation.</title>
        <authorList>
            <consortium name="The Broad Institute Genomics Platform"/>
            <consortium name="The Broad Institute Genome Sequencing Center for Infectious Disease"/>
            <person name="Wu L."/>
            <person name="Ma J."/>
        </authorList>
    </citation>
    <scope>NUCLEOTIDE SEQUENCE [LARGE SCALE GENOMIC DNA]</scope>
    <source>
        <strain evidence="3">CECT 8288</strain>
    </source>
</reference>
<dbReference type="Pfam" id="PF00378">
    <property type="entry name" value="ECH_1"/>
    <property type="match status" value="1"/>
</dbReference>
<dbReference type="SUPFAM" id="SSF52096">
    <property type="entry name" value="ClpP/crotonase"/>
    <property type="match status" value="1"/>
</dbReference>
<evidence type="ECO:0000256" key="1">
    <source>
        <dbReference type="ARBA" id="ARBA00005254"/>
    </source>
</evidence>
<dbReference type="Gene3D" id="3.90.226.10">
    <property type="entry name" value="2-enoyl-CoA Hydratase, Chain A, domain 1"/>
    <property type="match status" value="1"/>
</dbReference>
<gene>
    <name evidence="2" type="ORF">ACFOND_02595</name>
</gene>
<proteinExistence type="inferred from homology"/>
<dbReference type="Proteomes" id="UP001595710">
    <property type="component" value="Unassembled WGS sequence"/>
</dbReference>
<organism evidence="2 3">
    <name type="scientific">Reinekea marina</name>
    <dbReference type="NCBI Taxonomy" id="1310421"/>
    <lineage>
        <taxon>Bacteria</taxon>
        <taxon>Pseudomonadati</taxon>
        <taxon>Pseudomonadota</taxon>
        <taxon>Gammaproteobacteria</taxon>
        <taxon>Oceanospirillales</taxon>
        <taxon>Saccharospirillaceae</taxon>
        <taxon>Reinekea</taxon>
    </lineage>
</organism>